<proteinExistence type="predicted"/>
<sequence length="152" mass="17750">MRLSERLHMNVFDTNGTLRREPFRGSARARKARARVVAIVSGTALFMSIAPVSGASNQAIRYVKDLAKYQLTDKQEACHNNIVYRESRWDPKAKNGSHYGLYQGRSNSLKNASTVKQWWWYWHYVTHRYGVTEYDEPNYCKALHHLKTKGWQ</sequence>
<organism evidence="1">
    <name type="scientific">uncultured Caudovirales phage</name>
    <dbReference type="NCBI Taxonomy" id="2100421"/>
    <lineage>
        <taxon>Viruses</taxon>
        <taxon>Duplodnaviria</taxon>
        <taxon>Heunggongvirae</taxon>
        <taxon>Uroviricota</taxon>
        <taxon>Caudoviricetes</taxon>
        <taxon>Peduoviridae</taxon>
        <taxon>Maltschvirus</taxon>
        <taxon>Maltschvirus maltsch</taxon>
    </lineage>
</organism>
<evidence type="ECO:0000313" key="1">
    <source>
        <dbReference type="EMBL" id="CAB4159692.1"/>
    </source>
</evidence>
<accession>A0A6J5NLV1</accession>
<reference evidence="1" key="1">
    <citation type="submission" date="2020-04" db="EMBL/GenBank/DDBJ databases">
        <authorList>
            <person name="Chiriac C."/>
            <person name="Salcher M."/>
            <person name="Ghai R."/>
            <person name="Kavagutti S V."/>
        </authorList>
    </citation>
    <scope>NUCLEOTIDE SEQUENCE</scope>
</reference>
<gene>
    <name evidence="1" type="ORF">UFOVP717_17</name>
</gene>
<name>A0A6J5NLV1_9CAUD</name>
<protein>
    <submittedName>
        <fullName evidence="1">Uncharacterized protein</fullName>
    </submittedName>
</protein>
<dbReference type="EMBL" id="LR796688">
    <property type="protein sequence ID" value="CAB4159692.1"/>
    <property type="molecule type" value="Genomic_DNA"/>
</dbReference>